<keyword evidence="2" id="KW-0812">Transmembrane</keyword>
<dbReference type="EMBL" id="BAABLV010000031">
    <property type="protein sequence ID" value="GAA4900891.1"/>
    <property type="molecule type" value="Genomic_DNA"/>
</dbReference>
<feature type="transmembrane region" description="Helical" evidence="2">
    <location>
        <begin position="269"/>
        <end position="286"/>
    </location>
</feature>
<dbReference type="PANTHER" id="PTHR34473">
    <property type="entry name" value="UPF0699 TRANSMEMBRANE PROTEIN YDBS"/>
    <property type="match status" value="1"/>
</dbReference>
<keyword evidence="5" id="KW-1185">Reference proteome</keyword>
<organism evidence="4 5">
    <name type="scientific">Tessaracoccus lubricantis</name>
    <dbReference type="NCBI Taxonomy" id="545543"/>
    <lineage>
        <taxon>Bacteria</taxon>
        <taxon>Bacillati</taxon>
        <taxon>Actinomycetota</taxon>
        <taxon>Actinomycetes</taxon>
        <taxon>Propionibacteriales</taxon>
        <taxon>Propionibacteriaceae</taxon>
        <taxon>Tessaracoccus</taxon>
    </lineage>
</organism>
<feature type="domain" description="YdbS-like PH" evidence="3">
    <location>
        <begin position="407"/>
        <end position="479"/>
    </location>
</feature>
<protein>
    <submittedName>
        <fullName evidence="4">PH domain-containing protein</fullName>
    </submittedName>
</protein>
<feature type="domain" description="YdbS-like PH" evidence="3">
    <location>
        <begin position="291"/>
        <end position="348"/>
    </location>
</feature>
<evidence type="ECO:0000259" key="3">
    <source>
        <dbReference type="Pfam" id="PF03703"/>
    </source>
</evidence>
<feature type="transmembrane region" description="Helical" evidence="2">
    <location>
        <begin position="92"/>
        <end position="114"/>
    </location>
</feature>
<keyword evidence="2" id="KW-1133">Transmembrane helix</keyword>
<evidence type="ECO:0000256" key="1">
    <source>
        <dbReference type="SAM" id="MobiDB-lite"/>
    </source>
</evidence>
<evidence type="ECO:0000256" key="2">
    <source>
        <dbReference type="SAM" id="Phobius"/>
    </source>
</evidence>
<comment type="caution">
    <text evidence="4">The sequence shown here is derived from an EMBL/GenBank/DDBJ whole genome shotgun (WGS) entry which is preliminary data.</text>
</comment>
<dbReference type="PANTHER" id="PTHR34473:SF3">
    <property type="entry name" value="TRANSMEMBRANE PROTEIN-RELATED"/>
    <property type="match status" value="1"/>
</dbReference>
<dbReference type="InterPro" id="IPR005182">
    <property type="entry name" value="YdbS-like_PH"/>
</dbReference>
<feature type="transmembrane region" description="Helical" evidence="2">
    <location>
        <begin position="238"/>
        <end position="263"/>
    </location>
</feature>
<evidence type="ECO:0000313" key="4">
    <source>
        <dbReference type="EMBL" id="GAA4900891.1"/>
    </source>
</evidence>
<dbReference type="Pfam" id="PF03703">
    <property type="entry name" value="bPH_2"/>
    <property type="match status" value="3"/>
</dbReference>
<proteinExistence type="predicted"/>
<keyword evidence="2" id="KW-0472">Membrane</keyword>
<evidence type="ECO:0000313" key="5">
    <source>
        <dbReference type="Proteomes" id="UP001501521"/>
    </source>
</evidence>
<feature type="domain" description="YdbS-like PH" evidence="3">
    <location>
        <begin position="116"/>
        <end position="193"/>
    </location>
</feature>
<dbReference type="InterPro" id="IPR014529">
    <property type="entry name" value="UCP026631"/>
</dbReference>
<dbReference type="RefSeq" id="WP_345582284.1">
    <property type="nucleotide sequence ID" value="NZ_BAABLV010000031.1"/>
</dbReference>
<sequence>MTHGPDFLPPMPPPDPAERVPAAAPPVEDPDPGLLSPAGQWGEPLDAPEAPAQKVIERPHPLTGLARGGIALVAGGYFIVREVIEGTSNFSSSALFIGGILLLVALVAGISGIFTWRTTTFIADDDEFRVERRFLSQTSTKVDYTKVQSVEVSQPLIARLMGLAKVHIDVGGAGGVDLAFLSQTRAESMREHLVTRMRHARTPVPAPTADGGPVADVPPQPAPPAEEELVVAVPTANLLLGALVSLGTAGAMIGGAVLVIIAIVAQTPVTMLAAAVAIGGWVWNQTGRNWNFRMTRSDGALRMTRGLLSTTTQGLRPGRIQGVAIRQDLLQRATGLYQMTVTVLGYGDPTGDENRQTNAVVLPYGTWAEVLTVLGAIWPEVDLAEVEPHPQPARARWLTPFNFSSHTWGIGEHVVVTQHGLIERVVTIVPHRRMQSASIHQGPLQRRLGLARINVHTTDGPVNQRLHHLDEADARRVFEEQLARARAARAAG</sequence>
<feature type="region of interest" description="Disordered" evidence="1">
    <location>
        <begin position="1"/>
        <end position="46"/>
    </location>
</feature>
<reference evidence="5" key="1">
    <citation type="journal article" date="2019" name="Int. J. Syst. Evol. Microbiol.">
        <title>The Global Catalogue of Microorganisms (GCM) 10K type strain sequencing project: providing services to taxonomists for standard genome sequencing and annotation.</title>
        <authorList>
            <consortium name="The Broad Institute Genomics Platform"/>
            <consortium name="The Broad Institute Genome Sequencing Center for Infectious Disease"/>
            <person name="Wu L."/>
            <person name="Ma J."/>
        </authorList>
    </citation>
    <scope>NUCLEOTIDE SEQUENCE [LARGE SCALE GENOMIC DNA]</scope>
    <source>
        <strain evidence="5">JCM 19125</strain>
    </source>
</reference>
<dbReference type="Proteomes" id="UP001501521">
    <property type="component" value="Unassembled WGS sequence"/>
</dbReference>
<name>A0ABP9FFP7_9ACTN</name>
<accession>A0ABP9FFP7</accession>
<gene>
    <name evidence="4" type="ORF">GCM10025789_19360</name>
</gene>
<dbReference type="PIRSF" id="PIRSF026631">
    <property type="entry name" value="UCP026631"/>
    <property type="match status" value="1"/>
</dbReference>